<evidence type="ECO:0000313" key="2">
    <source>
        <dbReference type="EMBL" id="WXG69388.1"/>
    </source>
</evidence>
<evidence type="ECO:0000256" key="1">
    <source>
        <dbReference type="SAM" id="Phobius"/>
    </source>
</evidence>
<dbReference type="RefSeq" id="WP_338890144.1">
    <property type="nucleotide sequence ID" value="NZ_CP147846.1"/>
</dbReference>
<proteinExistence type="predicted"/>
<dbReference type="EMBL" id="CP147846">
    <property type="protein sequence ID" value="WXG69388.1"/>
    <property type="molecule type" value="Genomic_DNA"/>
</dbReference>
<accession>A0ABZ2PNC8</accession>
<evidence type="ECO:0008006" key="4">
    <source>
        <dbReference type="Google" id="ProtNLM"/>
    </source>
</evidence>
<evidence type="ECO:0000313" key="3">
    <source>
        <dbReference type="Proteomes" id="UP001432000"/>
    </source>
</evidence>
<name>A0ABZ2PNC8_9NOCA</name>
<sequence length="119" mass="12829">MSNDVEKRWNDPQEMRRATIYAGSVIIVAAVAATVAVVLGSSQADACRDAAFRICKDPERLLIAIAPPTILLLGGIGAFVNTYRVWKAGGVWPIWQGAGWLLFALMLVYFTMSGSVLAS</sequence>
<keyword evidence="1" id="KW-0472">Membrane</keyword>
<keyword evidence="1" id="KW-1133">Transmembrane helix</keyword>
<keyword evidence="3" id="KW-1185">Reference proteome</keyword>
<organism evidence="2 3">
    <name type="scientific">Rhodococcus sovatensis</name>
    <dbReference type="NCBI Taxonomy" id="1805840"/>
    <lineage>
        <taxon>Bacteria</taxon>
        <taxon>Bacillati</taxon>
        <taxon>Actinomycetota</taxon>
        <taxon>Actinomycetes</taxon>
        <taxon>Mycobacteriales</taxon>
        <taxon>Nocardiaceae</taxon>
        <taxon>Rhodococcus</taxon>
    </lineage>
</organism>
<feature type="transmembrane region" description="Helical" evidence="1">
    <location>
        <begin position="61"/>
        <end position="80"/>
    </location>
</feature>
<feature type="transmembrane region" description="Helical" evidence="1">
    <location>
        <begin position="100"/>
        <end position="118"/>
    </location>
</feature>
<reference evidence="2 3" key="1">
    <citation type="submission" date="2024-03" db="EMBL/GenBank/DDBJ databases">
        <title>Natural products discovery in diverse microorganisms through a two-stage MS feature dereplication strategy.</title>
        <authorList>
            <person name="Zhang R."/>
        </authorList>
    </citation>
    <scope>NUCLEOTIDE SEQUENCE [LARGE SCALE GENOMIC DNA]</scope>
    <source>
        <strain evidence="2 3">18930</strain>
    </source>
</reference>
<protein>
    <recommendedName>
        <fullName evidence="4">Integral membrane protein</fullName>
    </recommendedName>
</protein>
<keyword evidence="1" id="KW-0812">Transmembrane</keyword>
<dbReference type="Proteomes" id="UP001432000">
    <property type="component" value="Chromosome"/>
</dbReference>
<gene>
    <name evidence="2" type="ORF">WDS16_02160</name>
</gene>
<feature type="transmembrane region" description="Helical" evidence="1">
    <location>
        <begin position="20"/>
        <end position="40"/>
    </location>
</feature>